<dbReference type="GO" id="GO:0016020">
    <property type="term" value="C:membrane"/>
    <property type="evidence" value="ECO:0007669"/>
    <property type="project" value="UniProtKB-SubCell"/>
</dbReference>
<dbReference type="EMBL" id="NCKV01000559">
    <property type="protein sequence ID" value="RWS30295.1"/>
    <property type="molecule type" value="Genomic_DNA"/>
</dbReference>
<evidence type="ECO:0000256" key="7">
    <source>
        <dbReference type="SAM" id="Phobius"/>
    </source>
</evidence>
<dbReference type="GO" id="GO:0009083">
    <property type="term" value="P:branched-chain amino acid catabolic process"/>
    <property type="evidence" value="ECO:0007669"/>
    <property type="project" value="InterPro"/>
</dbReference>
<feature type="repeat" description="Solcar" evidence="5">
    <location>
        <begin position="112"/>
        <end position="222"/>
    </location>
</feature>
<dbReference type="InterPro" id="IPR018108">
    <property type="entry name" value="MCP_transmembrane"/>
</dbReference>
<evidence type="ECO:0000256" key="5">
    <source>
        <dbReference type="PROSITE-ProRule" id="PRU00282"/>
    </source>
</evidence>
<keyword evidence="9" id="KW-1185">Reference proteome</keyword>
<protein>
    <submittedName>
        <fullName evidence="8">Solute carrier family 25 member 44-like protein</fullName>
    </submittedName>
</protein>
<keyword evidence="4 5" id="KW-0472">Membrane</keyword>
<dbReference type="AlphaFoldDB" id="A0A443SS60"/>
<evidence type="ECO:0000256" key="2">
    <source>
        <dbReference type="ARBA" id="ARBA00006375"/>
    </source>
</evidence>
<dbReference type="PROSITE" id="PS50920">
    <property type="entry name" value="SOLCAR"/>
    <property type="match status" value="3"/>
</dbReference>
<feature type="transmembrane region" description="Helical" evidence="7">
    <location>
        <begin position="234"/>
        <end position="255"/>
    </location>
</feature>
<dbReference type="Pfam" id="PF00153">
    <property type="entry name" value="Mito_carr"/>
    <property type="match status" value="3"/>
</dbReference>
<evidence type="ECO:0000256" key="3">
    <source>
        <dbReference type="ARBA" id="ARBA00022692"/>
    </source>
</evidence>
<dbReference type="PANTHER" id="PTHR46314">
    <property type="entry name" value="SOLUTE CARRIER FAMILY 25 MEMBER 44"/>
    <property type="match status" value="1"/>
</dbReference>
<comment type="subcellular location">
    <subcellularLocation>
        <location evidence="1">Membrane</location>
        <topology evidence="1">Multi-pass membrane protein</topology>
    </subcellularLocation>
</comment>
<proteinExistence type="inferred from homology"/>
<keyword evidence="6" id="KW-0813">Transport</keyword>
<dbReference type="PANTHER" id="PTHR46314:SF2">
    <property type="entry name" value="SOLUTE CARRIER FAMILY 25 MEMBER 44"/>
    <property type="match status" value="1"/>
</dbReference>
<dbReference type="InterPro" id="IPR042164">
    <property type="entry name" value="SLC25A44"/>
</dbReference>
<dbReference type="OrthoDB" id="250329at2759"/>
<evidence type="ECO:0000256" key="4">
    <source>
        <dbReference type="ARBA" id="ARBA00023136"/>
    </source>
</evidence>
<feature type="repeat" description="Solcar" evidence="5">
    <location>
        <begin position="18"/>
        <end position="104"/>
    </location>
</feature>
<dbReference type="STRING" id="299467.A0A443SS60"/>
<sequence length="330" mass="37704">MINMDQQGPSLTTIEWSMMDKHRFVALSVVNSLTLRSFLYPLTVIKTRLQVQKQNSVYRGTFDAFIKIVNREGVRGLYKGYLINMMQVVSSIGYITTYEKIRDILTKYNIKDNRIKGLIGGGIGSVVSQTIITPFDVVSQHIMVTGGSKHNPDFQRNFSTFANPLTIQRVEKERFGFGVAVIRELYRKDGFKGFYRGYFASLTTFVPSSALWWMFYSIYSDFFVKLVPVWTSHIFLHCIAGTAGGVTVAIFTNPLDVIRANIQRINSYYEAVRNLWKEDGVHVFYRGLSARITQSSISSAVIVIGYETMKRLSLGEEYRDKIQCERFVNA</sequence>
<dbReference type="GO" id="GO:0005739">
    <property type="term" value="C:mitochondrion"/>
    <property type="evidence" value="ECO:0007669"/>
    <property type="project" value="InterPro"/>
</dbReference>
<dbReference type="GO" id="GO:0015658">
    <property type="term" value="F:branched-chain amino acid transmembrane transporter activity"/>
    <property type="evidence" value="ECO:0007669"/>
    <property type="project" value="InterPro"/>
</dbReference>
<dbReference type="SUPFAM" id="SSF103506">
    <property type="entry name" value="Mitochondrial carrier"/>
    <property type="match status" value="1"/>
</dbReference>
<dbReference type="InterPro" id="IPR023395">
    <property type="entry name" value="MCP_dom_sf"/>
</dbReference>
<dbReference type="VEuPathDB" id="VectorBase:LDEU001747"/>
<evidence type="ECO:0000256" key="6">
    <source>
        <dbReference type="RuleBase" id="RU000488"/>
    </source>
</evidence>
<evidence type="ECO:0000313" key="8">
    <source>
        <dbReference type="EMBL" id="RWS30295.1"/>
    </source>
</evidence>
<evidence type="ECO:0000313" key="9">
    <source>
        <dbReference type="Proteomes" id="UP000288716"/>
    </source>
</evidence>
<gene>
    <name evidence="8" type="ORF">B4U80_06449</name>
</gene>
<reference evidence="8 9" key="1">
    <citation type="journal article" date="2018" name="Gigascience">
        <title>Genomes of trombidid mites reveal novel predicted allergens and laterally-transferred genes associated with secondary metabolism.</title>
        <authorList>
            <person name="Dong X."/>
            <person name="Chaisiri K."/>
            <person name="Xia D."/>
            <person name="Armstrong S.D."/>
            <person name="Fang Y."/>
            <person name="Donnelly M.J."/>
            <person name="Kadowaki T."/>
            <person name="McGarry J.W."/>
            <person name="Darby A.C."/>
            <person name="Makepeace B.L."/>
        </authorList>
    </citation>
    <scope>NUCLEOTIDE SEQUENCE [LARGE SCALE GENOMIC DNA]</scope>
    <source>
        <strain evidence="8">UoL-UT</strain>
    </source>
</reference>
<comment type="caution">
    <text evidence="8">The sequence shown here is derived from an EMBL/GenBank/DDBJ whole genome shotgun (WGS) entry which is preliminary data.</text>
</comment>
<evidence type="ECO:0000256" key="1">
    <source>
        <dbReference type="ARBA" id="ARBA00004141"/>
    </source>
</evidence>
<keyword evidence="3 5" id="KW-0812">Transmembrane</keyword>
<keyword evidence="7" id="KW-1133">Transmembrane helix</keyword>
<dbReference type="Proteomes" id="UP000288716">
    <property type="component" value="Unassembled WGS sequence"/>
</dbReference>
<organism evidence="8 9">
    <name type="scientific">Leptotrombidium deliense</name>
    <dbReference type="NCBI Taxonomy" id="299467"/>
    <lineage>
        <taxon>Eukaryota</taxon>
        <taxon>Metazoa</taxon>
        <taxon>Ecdysozoa</taxon>
        <taxon>Arthropoda</taxon>
        <taxon>Chelicerata</taxon>
        <taxon>Arachnida</taxon>
        <taxon>Acari</taxon>
        <taxon>Acariformes</taxon>
        <taxon>Trombidiformes</taxon>
        <taxon>Prostigmata</taxon>
        <taxon>Anystina</taxon>
        <taxon>Parasitengona</taxon>
        <taxon>Trombiculoidea</taxon>
        <taxon>Trombiculidae</taxon>
        <taxon>Leptotrombidium</taxon>
    </lineage>
</organism>
<comment type="similarity">
    <text evidence="2 6">Belongs to the mitochondrial carrier (TC 2.A.29) family.</text>
</comment>
<feature type="repeat" description="Solcar" evidence="5">
    <location>
        <begin position="232"/>
        <end position="312"/>
    </location>
</feature>
<name>A0A443SS60_9ACAR</name>
<accession>A0A443SS60</accession>
<feature type="transmembrane region" description="Helical" evidence="7">
    <location>
        <begin position="193"/>
        <end position="214"/>
    </location>
</feature>
<dbReference type="Gene3D" id="1.50.40.10">
    <property type="entry name" value="Mitochondrial carrier domain"/>
    <property type="match status" value="2"/>
</dbReference>